<dbReference type="Proteomes" id="UP000190274">
    <property type="component" value="Chromosome H"/>
</dbReference>
<sequence>MDDSLLLRLQTLQQKLRSPSGPKALVKAQSPAQLIINKYRYKSKSKRVKRNAFLPDHLQGVGKPYENLMDGECALAFGKQRFLDDLKLSASATRHTAVAWESQRFNIAVISSLGWYIRPQTSSKGAGMLVLKCSRCAEVVYLKIEDHTGKDSFDEKATKLLCNAHKPRCARPRLDLGKDYFLNSGNLSLEYQRISTSLRGYQDLESGLKNIPSADSVRKLVPIFATPDLKINPTILHFLLKGYTFITPKIVECSGCYRRAFVTSFQDPDFCGHTAWCKYHDEMKLINIMLSSLDDINASRELSERFDSLKRLL</sequence>
<reference evidence="1 2" key="1">
    <citation type="submission" date="2016-03" db="EMBL/GenBank/DDBJ databases">
        <authorList>
            <person name="Devillers H."/>
        </authorList>
    </citation>
    <scope>NUCLEOTIDE SEQUENCE [LARGE SCALE GENOMIC DNA]</scope>
    <source>
        <strain evidence="1">CBS 10888</strain>
    </source>
</reference>
<proteinExistence type="predicted"/>
<gene>
    <name evidence="1" type="ORF">LADA_0H05578G</name>
</gene>
<evidence type="ECO:0000313" key="2">
    <source>
        <dbReference type="Proteomes" id="UP000190274"/>
    </source>
</evidence>
<dbReference type="OrthoDB" id="4068218at2759"/>
<organism evidence="1 2">
    <name type="scientific">Lachancea dasiensis</name>
    <dbReference type="NCBI Taxonomy" id="1072105"/>
    <lineage>
        <taxon>Eukaryota</taxon>
        <taxon>Fungi</taxon>
        <taxon>Dikarya</taxon>
        <taxon>Ascomycota</taxon>
        <taxon>Saccharomycotina</taxon>
        <taxon>Saccharomycetes</taxon>
        <taxon>Saccharomycetales</taxon>
        <taxon>Saccharomycetaceae</taxon>
        <taxon>Lachancea</taxon>
    </lineage>
</organism>
<accession>A0A1G4K1A4</accession>
<evidence type="ECO:0000313" key="1">
    <source>
        <dbReference type="EMBL" id="SCU97303.1"/>
    </source>
</evidence>
<keyword evidence="2" id="KW-1185">Reference proteome</keyword>
<name>A0A1G4K1A4_9SACH</name>
<dbReference type="EMBL" id="LT598461">
    <property type="protein sequence ID" value="SCU97303.1"/>
    <property type="molecule type" value="Genomic_DNA"/>
</dbReference>
<dbReference type="AlphaFoldDB" id="A0A1G4K1A4"/>
<protein>
    <submittedName>
        <fullName evidence="1">LADA_0H05578g1_1</fullName>
    </submittedName>
</protein>